<dbReference type="InterPro" id="IPR041263">
    <property type="entry name" value="Gasdermin_PUB"/>
</dbReference>
<dbReference type="GO" id="GO:0012501">
    <property type="term" value="P:programmed cell death"/>
    <property type="evidence" value="ECO:0007669"/>
    <property type="project" value="UniProtKB-KW"/>
</dbReference>
<feature type="domain" description="Gasdermin pore forming" evidence="12">
    <location>
        <begin position="16"/>
        <end position="270"/>
    </location>
</feature>
<dbReference type="GO" id="GO:0005737">
    <property type="term" value="C:cytoplasm"/>
    <property type="evidence" value="ECO:0007669"/>
    <property type="project" value="UniProtKB-SubCell"/>
</dbReference>
<evidence type="ECO:0000256" key="4">
    <source>
        <dbReference type="ARBA" id="ARBA00022452"/>
    </source>
</evidence>
<comment type="similarity">
    <text evidence="3">Belongs to the gasdermin family.</text>
</comment>
<dbReference type="Proteomes" id="UP001152803">
    <property type="component" value="Unassembled WGS sequence"/>
</dbReference>
<keyword evidence="6" id="KW-0963">Cytoplasm</keyword>
<protein>
    <submittedName>
        <fullName evidence="14">Uncharacterized protein</fullName>
    </submittedName>
</protein>
<keyword evidence="15" id="KW-1185">Reference proteome</keyword>
<feature type="domain" description="Gasdermin PUB" evidence="13">
    <location>
        <begin position="287"/>
        <end position="435"/>
    </location>
</feature>
<evidence type="ECO:0000256" key="5">
    <source>
        <dbReference type="ARBA" id="ARBA00022475"/>
    </source>
</evidence>
<evidence type="ECO:0000256" key="2">
    <source>
        <dbReference type="ARBA" id="ARBA00004651"/>
    </source>
</evidence>
<comment type="caution">
    <text evidence="14">The sequence shown here is derived from an EMBL/GenBank/DDBJ whole genome shotgun (WGS) entry which is preliminary data.</text>
</comment>
<keyword evidence="8" id="KW-0812">Transmembrane</keyword>
<evidence type="ECO:0000256" key="3">
    <source>
        <dbReference type="ARBA" id="ARBA00009279"/>
    </source>
</evidence>
<evidence type="ECO:0000313" key="15">
    <source>
        <dbReference type="Proteomes" id="UP001152803"/>
    </source>
</evidence>
<reference evidence="14" key="1">
    <citation type="journal article" date="2023" name="Science">
        <title>Genome structures resolve the early diversification of teleost fishes.</title>
        <authorList>
            <person name="Parey E."/>
            <person name="Louis A."/>
            <person name="Montfort J."/>
            <person name="Bouchez O."/>
            <person name="Roques C."/>
            <person name="Iampietro C."/>
            <person name="Lluch J."/>
            <person name="Castinel A."/>
            <person name="Donnadieu C."/>
            <person name="Desvignes T."/>
            <person name="Floi Bucao C."/>
            <person name="Jouanno E."/>
            <person name="Wen M."/>
            <person name="Mejri S."/>
            <person name="Dirks R."/>
            <person name="Jansen H."/>
            <person name="Henkel C."/>
            <person name="Chen W.J."/>
            <person name="Zahm M."/>
            <person name="Cabau C."/>
            <person name="Klopp C."/>
            <person name="Thompson A.W."/>
            <person name="Robinson-Rechavi M."/>
            <person name="Braasch I."/>
            <person name="Lecointre G."/>
            <person name="Bobe J."/>
            <person name="Postlethwait J.H."/>
            <person name="Berthelot C."/>
            <person name="Roest Crollius H."/>
            <person name="Guiguen Y."/>
        </authorList>
    </citation>
    <scope>NUCLEOTIDE SEQUENCE</scope>
    <source>
        <tissue evidence="14">Blood</tissue>
    </source>
</reference>
<evidence type="ECO:0000256" key="9">
    <source>
        <dbReference type="ARBA" id="ARBA00023136"/>
    </source>
</evidence>
<keyword evidence="4" id="KW-1134">Transmembrane beta strand</keyword>
<dbReference type="PANTHER" id="PTHR15207:SF3">
    <property type="entry name" value="DEAFNESS, AUTOSOMAL DOMINANT 5-RELATED"/>
    <property type="match status" value="1"/>
</dbReference>
<name>A0A9Q1DDB6_CONCO</name>
<keyword evidence="9" id="KW-0472">Membrane</keyword>
<keyword evidence="7" id="KW-1210">Necrosis</keyword>
<evidence type="ECO:0000256" key="8">
    <source>
        <dbReference type="ARBA" id="ARBA00022692"/>
    </source>
</evidence>
<dbReference type="GO" id="GO:0005886">
    <property type="term" value="C:plasma membrane"/>
    <property type="evidence" value="ECO:0007669"/>
    <property type="project" value="UniProtKB-SubCell"/>
</dbReference>
<keyword evidence="10" id="KW-0564">Palmitate</keyword>
<evidence type="ECO:0000256" key="1">
    <source>
        <dbReference type="ARBA" id="ARBA00004496"/>
    </source>
</evidence>
<comment type="subcellular location">
    <subcellularLocation>
        <location evidence="2">Cell membrane</location>
        <topology evidence="2">Multi-pass membrane protein</topology>
    </subcellularLocation>
    <subcellularLocation>
        <location evidence="1">Cytoplasm</location>
    </subcellularLocation>
</comment>
<gene>
    <name evidence="14" type="ORF">COCON_G00124870</name>
</gene>
<dbReference type="OrthoDB" id="8815334at2759"/>
<organism evidence="14 15">
    <name type="scientific">Conger conger</name>
    <name type="common">Conger eel</name>
    <name type="synonym">Muraena conger</name>
    <dbReference type="NCBI Taxonomy" id="82655"/>
    <lineage>
        <taxon>Eukaryota</taxon>
        <taxon>Metazoa</taxon>
        <taxon>Chordata</taxon>
        <taxon>Craniata</taxon>
        <taxon>Vertebrata</taxon>
        <taxon>Euteleostomi</taxon>
        <taxon>Actinopterygii</taxon>
        <taxon>Neopterygii</taxon>
        <taxon>Teleostei</taxon>
        <taxon>Anguilliformes</taxon>
        <taxon>Congridae</taxon>
        <taxon>Conger</taxon>
    </lineage>
</organism>
<accession>A0A9Q1DDB6</accession>
<dbReference type="PANTHER" id="PTHR15207">
    <property type="entry name" value="NONSYNDROMIC HEARING IMPAIRMENT PROTEIN"/>
    <property type="match status" value="1"/>
</dbReference>
<evidence type="ECO:0000256" key="6">
    <source>
        <dbReference type="ARBA" id="ARBA00022490"/>
    </source>
</evidence>
<dbReference type="AlphaFoldDB" id="A0A9Q1DDB6"/>
<evidence type="ECO:0000256" key="7">
    <source>
        <dbReference type="ARBA" id="ARBA00022590"/>
    </source>
</evidence>
<sequence length="469" mass="50860">MLQQGYKIATPRLSGMLAQATGAFVQQIDPGGTLIPLTRINDSEKLDLLALVLKSHGPWFWQRTKYRPTDFTLNDLLLGDTPISTGVLEKDFLKYEGTFGDSASGRLECGGEQVSVNVQGKGSSKLQSSFGNLRKQEVDVPKLLQDSHNRRLNPQHGLLRLVQGRGPGGGRGGGRGLALAVLKERIVSTQPCSITQQTRRAGSCSAMLPLITTSSVQVSVQEKGSLQKDSNISLEIPEGSVLAYSVLELDITPTGHYEFCLQLDTEGGFEVDGPIRSNGEEHREQPISILQEELSWLKAHLQLLAALPVPVRSSLFQLLQQVLCDRSTLSILENTLEELVVGRVSSWAELSGPLCEEGRVRALLDLLQKAPPPHADLIATVHLLLSAMEEMTDAGLAQLCACCSPPVLKTLQDLVSGESALADEEVCQRVELLFSSSNVVLRREMGRLWAELGAQAGLRPSSCVSQCKA</sequence>
<keyword evidence="11" id="KW-0449">Lipoprotein</keyword>
<dbReference type="Pfam" id="PF17708">
    <property type="entry name" value="Gasdermin_C"/>
    <property type="match status" value="1"/>
</dbReference>
<evidence type="ECO:0000259" key="12">
    <source>
        <dbReference type="Pfam" id="PF04598"/>
    </source>
</evidence>
<evidence type="ECO:0000256" key="11">
    <source>
        <dbReference type="ARBA" id="ARBA00023288"/>
    </source>
</evidence>
<dbReference type="InterPro" id="IPR042377">
    <property type="entry name" value="GSDME"/>
</dbReference>
<keyword evidence="5" id="KW-1003">Cell membrane</keyword>
<dbReference type="InterPro" id="IPR040460">
    <property type="entry name" value="Gasdermin_pore"/>
</dbReference>
<evidence type="ECO:0000259" key="13">
    <source>
        <dbReference type="Pfam" id="PF17708"/>
    </source>
</evidence>
<evidence type="ECO:0000256" key="10">
    <source>
        <dbReference type="ARBA" id="ARBA00023139"/>
    </source>
</evidence>
<proteinExistence type="inferred from homology"/>
<dbReference type="EMBL" id="JAFJMO010000009">
    <property type="protein sequence ID" value="KAJ8267315.1"/>
    <property type="molecule type" value="Genomic_DNA"/>
</dbReference>
<dbReference type="Pfam" id="PF04598">
    <property type="entry name" value="Gasdermin"/>
    <property type="match status" value="1"/>
</dbReference>
<evidence type="ECO:0000313" key="14">
    <source>
        <dbReference type="EMBL" id="KAJ8267315.1"/>
    </source>
</evidence>